<accession>A0A087BJC0</accession>
<gene>
    <name evidence="1" type="ORF">BLSS_1344</name>
</gene>
<evidence type="ECO:0000313" key="1">
    <source>
        <dbReference type="EMBL" id="KFI71120.1"/>
    </source>
</evidence>
<proteinExistence type="predicted"/>
<organism evidence="1 2">
    <name type="scientific">Bifidobacterium longum subsp. suis</name>
    <dbReference type="NCBI Taxonomy" id="1695"/>
    <lineage>
        <taxon>Bacteria</taxon>
        <taxon>Bacillati</taxon>
        <taxon>Actinomycetota</taxon>
        <taxon>Actinomycetes</taxon>
        <taxon>Bifidobacteriales</taxon>
        <taxon>Bifidobacteriaceae</taxon>
        <taxon>Bifidobacterium</taxon>
    </lineage>
</organism>
<dbReference type="AlphaFoldDB" id="A0A087BJC0"/>
<dbReference type="Proteomes" id="UP000029024">
    <property type="component" value="Unassembled WGS sequence"/>
</dbReference>
<evidence type="ECO:0008006" key="3">
    <source>
        <dbReference type="Google" id="ProtNLM"/>
    </source>
</evidence>
<name>A0A087BJC0_BIFLN</name>
<protein>
    <recommendedName>
        <fullName evidence="3">CTP synthase</fullName>
    </recommendedName>
</protein>
<comment type="caution">
    <text evidence="1">The sequence shown here is derived from an EMBL/GenBank/DDBJ whole genome shotgun (WGS) entry which is preliminary data.</text>
</comment>
<dbReference type="EMBL" id="JGZA01000011">
    <property type="protein sequence ID" value="KFI71120.1"/>
    <property type="molecule type" value="Genomic_DNA"/>
</dbReference>
<sequence>MHIVDIMKHHKAVETLLEVSQQERRCAFGRTKTERSALERRASAQELERVFPGLFVKPDFWKSLNPAEKSAHIARTLGLRHGHWVFAGLTAANLHGFEHQWLLHDGTITIATHTQGSDTGNGRIRRLFIPKSQQTDIRHIDGVAVTSEARTVVDCALTLEFRYALPIVDSALRRGVAINDIIGICASMQRDCTAALRLLHYADLTSENGGESLTRGTILEGGYKIPELQQTIIDPQTGMAYRVDFLWRLEDGRMIVGEYDGTRKYVDPEMTDNKGVREVVADERIREEGLKRGGVSAIVRFGFDEVMKRTPLLHKLRMAGIPLRS</sequence>
<evidence type="ECO:0000313" key="2">
    <source>
        <dbReference type="Proteomes" id="UP000029024"/>
    </source>
</evidence>
<reference evidence="1 2" key="1">
    <citation type="submission" date="2014-03" db="EMBL/GenBank/DDBJ databases">
        <title>Genomics of Bifidobacteria.</title>
        <authorList>
            <person name="Ventura M."/>
            <person name="Milani C."/>
            <person name="Lugli G.A."/>
        </authorList>
    </citation>
    <scope>NUCLEOTIDE SEQUENCE [LARGE SCALE GENOMIC DNA]</scope>
    <source>
        <strain evidence="1 2">LMG 21814</strain>
    </source>
</reference>